<proteinExistence type="predicted"/>
<feature type="region of interest" description="Disordered" evidence="1">
    <location>
        <begin position="342"/>
        <end position="363"/>
    </location>
</feature>
<feature type="domain" description="T-SNARE coiled-coil homology" evidence="3">
    <location>
        <begin position="224"/>
        <end position="269"/>
    </location>
</feature>
<evidence type="ECO:0000259" key="3">
    <source>
        <dbReference type="PROSITE" id="PS50192"/>
    </source>
</evidence>
<evidence type="ECO:0000313" key="4">
    <source>
        <dbReference type="Proteomes" id="UP000694941"/>
    </source>
</evidence>
<keyword evidence="2" id="KW-0812">Transmembrane</keyword>
<evidence type="ECO:0000313" key="8">
    <source>
        <dbReference type="RefSeq" id="XP_022248697.1"/>
    </source>
</evidence>
<dbReference type="RefSeq" id="XP_022248696.1">
    <property type="nucleotide sequence ID" value="XM_022392988.1"/>
</dbReference>
<dbReference type="InterPro" id="IPR010989">
    <property type="entry name" value="SNARE"/>
</dbReference>
<gene>
    <name evidence="5 6 7 8" type="primary">LOC106465159</name>
</gene>
<keyword evidence="4" id="KW-1185">Reference proteome</keyword>
<dbReference type="GeneID" id="106465159"/>
<feature type="compositionally biased region" description="Polar residues" evidence="1">
    <location>
        <begin position="352"/>
        <end position="363"/>
    </location>
</feature>
<dbReference type="InterPro" id="IPR000727">
    <property type="entry name" value="T_SNARE_dom"/>
</dbReference>
<evidence type="ECO:0000313" key="5">
    <source>
        <dbReference type="RefSeq" id="XP_013780812.1"/>
    </source>
</evidence>
<accession>A0ABM1SYJ0</accession>
<protein>
    <submittedName>
        <fullName evidence="5 6">Syntaxin-17-like</fullName>
    </submittedName>
</protein>
<evidence type="ECO:0000313" key="7">
    <source>
        <dbReference type="RefSeq" id="XP_022248696.1"/>
    </source>
</evidence>
<dbReference type="RefSeq" id="XP_013780813.1">
    <property type="nucleotide sequence ID" value="XM_013925359.2"/>
</dbReference>
<name>A0ABM1SYJ0_LIMPO</name>
<organism evidence="4 7">
    <name type="scientific">Limulus polyphemus</name>
    <name type="common">Atlantic horseshoe crab</name>
    <dbReference type="NCBI Taxonomy" id="6850"/>
    <lineage>
        <taxon>Eukaryota</taxon>
        <taxon>Metazoa</taxon>
        <taxon>Ecdysozoa</taxon>
        <taxon>Arthropoda</taxon>
        <taxon>Chelicerata</taxon>
        <taxon>Merostomata</taxon>
        <taxon>Xiphosura</taxon>
        <taxon>Limulidae</taxon>
        <taxon>Limulus</taxon>
    </lineage>
</organism>
<evidence type="ECO:0000256" key="1">
    <source>
        <dbReference type="SAM" id="MobiDB-lite"/>
    </source>
</evidence>
<dbReference type="SUPFAM" id="SSF47661">
    <property type="entry name" value="t-snare proteins"/>
    <property type="match status" value="1"/>
</dbReference>
<dbReference type="Pfam" id="PF26585">
    <property type="entry name" value="STX17_N"/>
    <property type="match status" value="1"/>
</dbReference>
<dbReference type="Gene3D" id="1.20.5.110">
    <property type="match status" value="1"/>
</dbReference>
<dbReference type="RefSeq" id="XP_013780812.1">
    <property type="nucleotide sequence ID" value="XM_013925358.2"/>
</dbReference>
<keyword evidence="2" id="KW-0472">Membrane</keyword>
<keyword evidence="2" id="KW-1133">Transmembrane helix</keyword>
<evidence type="ECO:0000256" key="2">
    <source>
        <dbReference type="SAM" id="Phobius"/>
    </source>
</evidence>
<reference evidence="5 6" key="1">
    <citation type="submission" date="2025-05" db="UniProtKB">
        <authorList>
            <consortium name="RefSeq"/>
        </authorList>
    </citation>
    <scope>IDENTIFICATION</scope>
    <source>
        <tissue evidence="5 6">Muscle</tissue>
    </source>
</reference>
<dbReference type="PROSITE" id="PS50192">
    <property type="entry name" value="T_SNARE"/>
    <property type="match status" value="1"/>
</dbReference>
<dbReference type="RefSeq" id="XP_022248697.1">
    <property type="nucleotide sequence ID" value="XM_022392989.1"/>
</dbReference>
<feature type="transmembrane region" description="Helical" evidence="2">
    <location>
        <begin position="274"/>
        <end position="294"/>
    </location>
</feature>
<evidence type="ECO:0000313" key="6">
    <source>
        <dbReference type="RefSeq" id="XP_013780813.1"/>
    </source>
</evidence>
<dbReference type="InterPro" id="IPR059001">
    <property type="entry name" value="STX17_N"/>
</dbReference>
<sequence>MFQDQKMRSCSEKERAFSESDTSEFVRKQPLRRLEIALKRITKIAIPLHLDLLLKHKINIEQFQDLGLWQQVHIEQVNASRTVQQLKSDINELETLGQQVCIEDYAEFEKRVRDVREEAFTAVTSFIEIHSEVTQPCTQFSLDVDPSAAEESISKRSPTPPVVPFFANSLSTNETDKVSNQSHDACVASVDESPEVVKTQLQRKNEQPVNSIAIRSWDILKKELLELNSLIHHFAALVTIQQKPIDNIENNLYKADENVCEGTKHLGMAAALRASMFPVTGALVGGIVGGPLGLMAGFKLAGVAAAVGGGVLGFTSGKFIQRRSEKTRDLELKELSQRGVKGSVSLPDLNSAIESETASNTEK</sequence>
<dbReference type="Proteomes" id="UP000694941">
    <property type="component" value="Unplaced"/>
</dbReference>
<feature type="transmembrane region" description="Helical" evidence="2">
    <location>
        <begin position="300"/>
        <end position="320"/>
    </location>
</feature>